<keyword evidence="3" id="KW-0238">DNA-binding</keyword>
<evidence type="ECO:0000313" key="8">
    <source>
        <dbReference type="EMBL" id="KAL3731506.1"/>
    </source>
</evidence>
<dbReference type="InterPro" id="IPR017887">
    <property type="entry name" value="TF_TCP_subgr"/>
</dbReference>
<keyword evidence="5" id="KW-0539">Nucleus</keyword>
<name>A0ABD3JUC5_EUCGL</name>
<dbReference type="EMBL" id="JBJKBG010000007">
    <property type="protein sequence ID" value="KAL3731506.1"/>
    <property type="molecule type" value="Genomic_DNA"/>
</dbReference>
<feature type="domain" description="TCP" evidence="7">
    <location>
        <begin position="112"/>
        <end position="170"/>
    </location>
</feature>
<evidence type="ECO:0000313" key="9">
    <source>
        <dbReference type="Proteomes" id="UP001634007"/>
    </source>
</evidence>
<evidence type="ECO:0000256" key="5">
    <source>
        <dbReference type="ARBA" id="ARBA00023242"/>
    </source>
</evidence>
<keyword evidence="9" id="KW-1185">Reference proteome</keyword>
<comment type="caution">
    <text evidence="8">The sequence shown here is derived from an EMBL/GenBank/DDBJ whole genome shotgun (WGS) entry which is preliminary data.</text>
</comment>
<evidence type="ECO:0000256" key="2">
    <source>
        <dbReference type="ARBA" id="ARBA00023015"/>
    </source>
</evidence>
<evidence type="ECO:0000259" key="7">
    <source>
        <dbReference type="PROSITE" id="PS51369"/>
    </source>
</evidence>
<sequence length="325" mass="35748">MFSASGDGHHSPFLPTEEALAIAESSQNQEAGGRPSPFTHFPSVPNHIDGVLSSLHHYFSQQHVAPSDADFTSFAASDQTTPPKSRVDANGVRVADPAKNKKALPRKRNTGKKDRHSKIRTVQGLRDRRIRLSVQVSRKFFGLQDMLGFDKASKTIEWLLSKSRNSIKEVVGRNITKQKDCGGDVKAAQAEAEAEHEQEQDVSNRKEKIKSCDAREREKARERAREKNPNASVFSGADGLCAHQQPINNDDSAQEYGQFASEMDDSLSMIDKLLCDAAAATSSAGMANYYPETSGLSPAMRSTDLLAGIIQEFDSNSFLWPRTEP</sequence>
<dbReference type="PANTHER" id="PTHR31072">
    <property type="entry name" value="TRANSCRIPTION FACTOR TCP4-RELATED"/>
    <property type="match status" value="1"/>
</dbReference>
<comment type="subcellular location">
    <subcellularLocation>
        <location evidence="1">Nucleus</location>
    </subcellularLocation>
</comment>
<feature type="region of interest" description="Disordered" evidence="6">
    <location>
        <begin position="193"/>
        <end position="237"/>
    </location>
</feature>
<proteinExistence type="predicted"/>
<keyword evidence="2" id="KW-0805">Transcription regulation</keyword>
<evidence type="ECO:0000256" key="4">
    <source>
        <dbReference type="ARBA" id="ARBA00023163"/>
    </source>
</evidence>
<accession>A0ABD3JUC5</accession>
<dbReference type="Pfam" id="PF03634">
    <property type="entry name" value="TCP"/>
    <property type="match status" value="1"/>
</dbReference>
<evidence type="ECO:0000256" key="1">
    <source>
        <dbReference type="ARBA" id="ARBA00004123"/>
    </source>
</evidence>
<protein>
    <recommendedName>
        <fullName evidence="7">TCP domain-containing protein</fullName>
    </recommendedName>
</protein>
<feature type="compositionally biased region" description="Basic and acidic residues" evidence="6">
    <location>
        <begin position="193"/>
        <end position="228"/>
    </location>
</feature>
<reference evidence="8 9" key="1">
    <citation type="submission" date="2024-11" db="EMBL/GenBank/DDBJ databases">
        <title>Chromosome-level genome assembly of Eucalyptus globulus Labill. provides insights into its genome evolution.</title>
        <authorList>
            <person name="Li X."/>
        </authorList>
    </citation>
    <scope>NUCLEOTIDE SEQUENCE [LARGE SCALE GENOMIC DNA]</scope>
    <source>
        <strain evidence="8">CL2024</strain>
        <tissue evidence="8">Fresh tender leaves</tissue>
    </source>
</reference>
<dbReference type="InterPro" id="IPR005333">
    <property type="entry name" value="Transcription_factor_TCP"/>
</dbReference>
<evidence type="ECO:0000256" key="6">
    <source>
        <dbReference type="SAM" id="MobiDB-lite"/>
    </source>
</evidence>
<keyword evidence="4" id="KW-0804">Transcription</keyword>
<dbReference type="PROSITE" id="PS51369">
    <property type="entry name" value="TCP"/>
    <property type="match status" value="1"/>
</dbReference>
<gene>
    <name evidence="8" type="ORF">ACJRO7_028395</name>
</gene>
<dbReference type="AlphaFoldDB" id="A0ABD3JUC5"/>
<organism evidence="8 9">
    <name type="scientific">Eucalyptus globulus</name>
    <name type="common">Tasmanian blue gum</name>
    <dbReference type="NCBI Taxonomy" id="34317"/>
    <lineage>
        <taxon>Eukaryota</taxon>
        <taxon>Viridiplantae</taxon>
        <taxon>Streptophyta</taxon>
        <taxon>Embryophyta</taxon>
        <taxon>Tracheophyta</taxon>
        <taxon>Spermatophyta</taxon>
        <taxon>Magnoliopsida</taxon>
        <taxon>eudicotyledons</taxon>
        <taxon>Gunneridae</taxon>
        <taxon>Pentapetalae</taxon>
        <taxon>rosids</taxon>
        <taxon>malvids</taxon>
        <taxon>Myrtales</taxon>
        <taxon>Myrtaceae</taxon>
        <taxon>Myrtoideae</taxon>
        <taxon>Eucalypteae</taxon>
        <taxon>Eucalyptus</taxon>
    </lineage>
</organism>
<evidence type="ECO:0000256" key="3">
    <source>
        <dbReference type="ARBA" id="ARBA00023125"/>
    </source>
</evidence>
<feature type="region of interest" description="Disordered" evidence="6">
    <location>
        <begin position="1"/>
        <end position="42"/>
    </location>
</feature>
<dbReference type="PANTHER" id="PTHR31072:SF87">
    <property type="entry name" value="TRANSCRIPTION FACTOR TCP12"/>
    <property type="match status" value="1"/>
</dbReference>
<dbReference type="Proteomes" id="UP001634007">
    <property type="component" value="Unassembled WGS sequence"/>
</dbReference>
<dbReference type="GO" id="GO:0005634">
    <property type="term" value="C:nucleus"/>
    <property type="evidence" value="ECO:0007669"/>
    <property type="project" value="UniProtKB-SubCell"/>
</dbReference>
<dbReference type="GO" id="GO:0003677">
    <property type="term" value="F:DNA binding"/>
    <property type="evidence" value="ECO:0007669"/>
    <property type="project" value="UniProtKB-KW"/>
</dbReference>